<accession>A0AAV4XRQ2</accession>
<sequence length="177" mass="20475">MPREIWLSLLHSINETFIKEFVTRASNINAFVIQAALTQIVQMAYTQKSHIHKTSNFRNDTRNAFAMLLGSLDMILNDRIWENILLMQGSGIIHSHSFDIPIRTKKKKDIRNLKGEERFYKTCKDGPFQNLLTFLVEHKPDRDKKILQNVSIASSVSFFRNCFVQSLLGMLDCIEGK</sequence>
<dbReference type="AlphaFoldDB" id="A0AAV4XRQ2"/>
<keyword evidence="2" id="KW-1185">Reference proteome</keyword>
<dbReference type="Proteomes" id="UP001054945">
    <property type="component" value="Unassembled WGS sequence"/>
</dbReference>
<protein>
    <submittedName>
        <fullName evidence="1">Uncharacterized protein</fullName>
    </submittedName>
</protein>
<comment type="caution">
    <text evidence="1">The sequence shown here is derived from an EMBL/GenBank/DDBJ whole genome shotgun (WGS) entry which is preliminary data.</text>
</comment>
<name>A0AAV4XRQ2_CAEEX</name>
<reference evidence="1 2" key="1">
    <citation type="submission" date="2021-06" db="EMBL/GenBank/DDBJ databases">
        <title>Caerostris extrusa draft genome.</title>
        <authorList>
            <person name="Kono N."/>
            <person name="Arakawa K."/>
        </authorList>
    </citation>
    <scope>NUCLEOTIDE SEQUENCE [LARGE SCALE GENOMIC DNA]</scope>
</reference>
<organism evidence="1 2">
    <name type="scientific">Caerostris extrusa</name>
    <name type="common">Bark spider</name>
    <name type="synonym">Caerostris bankana</name>
    <dbReference type="NCBI Taxonomy" id="172846"/>
    <lineage>
        <taxon>Eukaryota</taxon>
        <taxon>Metazoa</taxon>
        <taxon>Ecdysozoa</taxon>
        <taxon>Arthropoda</taxon>
        <taxon>Chelicerata</taxon>
        <taxon>Arachnida</taxon>
        <taxon>Araneae</taxon>
        <taxon>Araneomorphae</taxon>
        <taxon>Entelegynae</taxon>
        <taxon>Araneoidea</taxon>
        <taxon>Araneidae</taxon>
        <taxon>Caerostris</taxon>
    </lineage>
</organism>
<gene>
    <name evidence="1" type="ORF">CEXT_276381</name>
</gene>
<dbReference type="EMBL" id="BPLR01018224">
    <property type="protein sequence ID" value="GIY97867.1"/>
    <property type="molecule type" value="Genomic_DNA"/>
</dbReference>
<proteinExistence type="predicted"/>
<evidence type="ECO:0000313" key="2">
    <source>
        <dbReference type="Proteomes" id="UP001054945"/>
    </source>
</evidence>
<evidence type="ECO:0000313" key="1">
    <source>
        <dbReference type="EMBL" id="GIY97867.1"/>
    </source>
</evidence>